<dbReference type="EMBL" id="BKCJ010001341">
    <property type="protein sequence ID" value="GEU40715.1"/>
    <property type="molecule type" value="Genomic_DNA"/>
</dbReference>
<feature type="compositionally biased region" description="Basic and acidic residues" evidence="1">
    <location>
        <begin position="131"/>
        <end position="157"/>
    </location>
</feature>
<keyword evidence="2" id="KW-0808">Transferase</keyword>
<name>A0A6L2JXW4_TANCI</name>
<reference evidence="2" key="1">
    <citation type="journal article" date="2019" name="Sci. Rep.">
        <title>Draft genome of Tanacetum cinerariifolium, the natural source of mosquito coil.</title>
        <authorList>
            <person name="Yamashiro T."/>
            <person name="Shiraishi A."/>
            <person name="Satake H."/>
            <person name="Nakayama K."/>
        </authorList>
    </citation>
    <scope>NUCLEOTIDE SEQUENCE</scope>
</reference>
<dbReference type="AlphaFoldDB" id="A0A6L2JXW4"/>
<dbReference type="GO" id="GO:0003964">
    <property type="term" value="F:RNA-directed DNA polymerase activity"/>
    <property type="evidence" value="ECO:0007669"/>
    <property type="project" value="UniProtKB-KW"/>
</dbReference>
<feature type="region of interest" description="Disordered" evidence="1">
    <location>
        <begin position="122"/>
        <end position="157"/>
    </location>
</feature>
<sequence>MTKHATQKITLRSFQDRMMGHAHVAFLGNFLQQKKYIKDPVEIHHIKQKEGESTKAFMERFKVESMHVNRAPECIRVSGFMHGITDPDLIKRLNDNIPKSVDEMMSMTITFHIGEVAVANQSRKKASPTWKHHETPHKASFDKRRDFKNKQKSSMRHDRFTPLVKTPKEILTMDILKFKAPPPMSGPTKNRNKNKFCDCHRDKGHSTDECIHLKKQIEEAVRFGKLSHLIKKLK</sequence>
<proteinExistence type="predicted"/>
<organism evidence="2">
    <name type="scientific">Tanacetum cinerariifolium</name>
    <name type="common">Dalmatian daisy</name>
    <name type="synonym">Chrysanthemum cinerariifolium</name>
    <dbReference type="NCBI Taxonomy" id="118510"/>
    <lineage>
        <taxon>Eukaryota</taxon>
        <taxon>Viridiplantae</taxon>
        <taxon>Streptophyta</taxon>
        <taxon>Embryophyta</taxon>
        <taxon>Tracheophyta</taxon>
        <taxon>Spermatophyta</taxon>
        <taxon>Magnoliopsida</taxon>
        <taxon>eudicotyledons</taxon>
        <taxon>Gunneridae</taxon>
        <taxon>Pentapetalae</taxon>
        <taxon>asterids</taxon>
        <taxon>campanulids</taxon>
        <taxon>Asterales</taxon>
        <taxon>Asteraceae</taxon>
        <taxon>Asteroideae</taxon>
        <taxon>Anthemideae</taxon>
        <taxon>Anthemidinae</taxon>
        <taxon>Tanacetum</taxon>
    </lineage>
</organism>
<keyword evidence="2" id="KW-0548">Nucleotidyltransferase</keyword>
<protein>
    <submittedName>
        <fullName evidence="2">Reverse transcriptase domain-containing protein</fullName>
    </submittedName>
</protein>
<comment type="caution">
    <text evidence="2">The sequence shown here is derived from an EMBL/GenBank/DDBJ whole genome shotgun (WGS) entry which is preliminary data.</text>
</comment>
<evidence type="ECO:0000256" key="1">
    <source>
        <dbReference type="SAM" id="MobiDB-lite"/>
    </source>
</evidence>
<dbReference type="PANTHER" id="PTHR33223">
    <property type="entry name" value="CCHC-TYPE DOMAIN-CONTAINING PROTEIN"/>
    <property type="match status" value="1"/>
</dbReference>
<keyword evidence="2" id="KW-0695">RNA-directed DNA polymerase</keyword>
<gene>
    <name evidence="2" type="ORF">Tci_012693</name>
</gene>
<accession>A0A6L2JXW4</accession>
<evidence type="ECO:0000313" key="2">
    <source>
        <dbReference type="EMBL" id="GEU40715.1"/>
    </source>
</evidence>
<dbReference type="PANTHER" id="PTHR33223:SF11">
    <property type="entry name" value="ELEMENT PROTEIN, PUTATIVE-RELATED"/>
    <property type="match status" value="1"/>
</dbReference>